<accession>A0ABU8NB56</accession>
<dbReference type="InterPro" id="IPR000792">
    <property type="entry name" value="Tscrpt_reg_LuxR_C"/>
</dbReference>
<feature type="region of interest" description="Disordered" evidence="1">
    <location>
        <begin position="104"/>
        <end position="124"/>
    </location>
</feature>
<organism evidence="3 4">
    <name type="scientific">Actinomycetospora aeridis</name>
    <dbReference type="NCBI Taxonomy" id="3129231"/>
    <lineage>
        <taxon>Bacteria</taxon>
        <taxon>Bacillati</taxon>
        <taxon>Actinomycetota</taxon>
        <taxon>Actinomycetes</taxon>
        <taxon>Pseudonocardiales</taxon>
        <taxon>Pseudonocardiaceae</taxon>
        <taxon>Actinomycetospora</taxon>
    </lineage>
</organism>
<dbReference type="EMBL" id="JBBEGL010000006">
    <property type="protein sequence ID" value="MEJ2889184.1"/>
    <property type="molecule type" value="Genomic_DNA"/>
</dbReference>
<proteinExistence type="predicted"/>
<keyword evidence="4" id="KW-1185">Reference proteome</keyword>
<dbReference type="InterPro" id="IPR036388">
    <property type="entry name" value="WH-like_DNA-bd_sf"/>
</dbReference>
<name>A0ABU8NB56_9PSEU</name>
<dbReference type="RefSeq" id="WP_337717013.1">
    <property type="nucleotide sequence ID" value="NZ_JBBEGL010000006.1"/>
</dbReference>
<evidence type="ECO:0000313" key="4">
    <source>
        <dbReference type="Proteomes" id="UP001370100"/>
    </source>
</evidence>
<protein>
    <submittedName>
        <fullName evidence="3">Helix-turn-helix transcriptional regulator</fullName>
    </submittedName>
</protein>
<dbReference type="PROSITE" id="PS50043">
    <property type="entry name" value="HTH_LUXR_2"/>
    <property type="match status" value="1"/>
</dbReference>
<dbReference type="Proteomes" id="UP001370100">
    <property type="component" value="Unassembled WGS sequence"/>
</dbReference>
<dbReference type="SUPFAM" id="SSF46894">
    <property type="entry name" value="C-terminal effector domain of the bipartite response regulators"/>
    <property type="match status" value="1"/>
</dbReference>
<dbReference type="Pfam" id="PF00196">
    <property type="entry name" value="GerE"/>
    <property type="match status" value="1"/>
</dbReference>
<evidence type="ECO:0000259" key="2">
    <source>
        <dbReference type="PROSITE" id="PS50043"/>
    </source>
</evidence>
<dbReference type="SMART" id="SM00421">
    <property type="entry name" value="HTH_LUXR"/>
    <property type="match status" value="1"/>
</dbReference>
<reference evidence="3 4" key="1">
    <citation type="submission" date="2024-03" db="EMBL/GenBank/DDBJ databases">
        <title>Actinomycetospora sp. OC33-EN06, a novel actinomycete isolated from wild orchid (Aerides multiflora).</title>
        <authorList>
            <person name="Suriyachadkun C."/>
        </authorList>
    </citation>
    <scope>NUCLEOTIDE SEQUENCE [LARGE SCALE GENOMIC DNA]</scope>
    <source>
        <strain evidence="3 4">OC33-EN06</strain>
    </source>
</reference>
<evidence type="ECO:0000313" key="3">
    <source>
        <dbReference type="EMBL" id="MEJ2889184.1"/>
    </source>
</evidence>
<gene>
    <name evidence="3" type="ORF">WCD41_22185</name>
</gene>
<dbReference type="CDD" id="cd06170">
    <property type="entry name" value="LuxR_C_like"/>
    <property type="match status" value="1"/>
</dbReference>
<sequence>MRHAARAGDGALLADLAGRWGPWLAGRGEPGPAAGAVSAARAAGPGDAAEPRDARLAVVAAHVHLARGEHDGARAALRRARRDRSRDPDAHAFLVATERVLGRRTSLGPRATSEPAPTEPAPTEPALAAHVRVGRGAAALLAGDAPRARTELGAGLAAAHRLGLEVLAHRGRALLAAALWLAGDGPRAREAADRVVGEHGADGPALAPWTAVARAVAAHAALLRADPAAARATPHDGGDLVPAVRFATRIARGGAAVDLGDRTAGLLELQAARAELGDTAVPGGLAAVAALLEHRAALALGHPTAAGAVAGWLAGRHPGSPALGLVRGWAAVAAGDPAGAREAVAPLLARRPRPTPYALDVEAWLLESAGRLARDDRPGARAAARQAVGLAAPHDVLRPFAHADAGVRALLVDELATGAPRAAFVARALAAGATSPAGIALSVREHDVLTRLPSLESLDEIAGDLDVSINTIKTHVRALYGKLGVTTRRDAVLVAHEQGLLG</sequence>
<dbReference type="Gene3D" id="1.10.10.10">
    <property type="entry name" value="Winged helix-like DNA-binding domain superfamily/Winged helix DNA-binding domain"/>
    <property type="match status" value="1"/>
</dbReference>
<comment type="caution">
    <text evidence="3">The sequence shown here is derived from an EMBL/GenBank/DDBJ whole genome shotgun (WGS) entry which is preliminary data.</text>
</comment>
<dbReference type="InterPro" id="IPR016032">
    <property type="entry name" value="Sig_transdc_resp-reg_C-effctor"/>
</dbReference>
<feature type="domain" description="HTH luxR-type" evidence="2">
    <location>
        <begin position="434"/>
        <end position="499"/>
    </location>
</feature>
<evidence type="ECO:0000256" key="1">
    <source>
        <dbReference type="SAM" id="MobiDB-lite"/>
    </source>
</evidence>